<sequence>MNKKLIVLTIVTPALTFFTTPVFADASPSPSPQVSVDVNVSGSGAGDITNVNTNTNTNNNNVNVDIKNVNKQTTPVVASVPKTLPATGASPFELAAMFGALPLGIALRKFKS</sequence>
<evidence type="ECO:0000256" key="1">
    <source>
        <dbReference type="SAM" id="SignalP"/>
    </source>
</evidence>
<name>A0A1F5G3Z1_9BACT</name>
<evidence type="ECO:0000313" key="2">
    <source>
        <dbReference type="EMBL" id="OGD86559.1"/>
    </source>
</evidence>
<protein>
    <recommendedName>
        <fullName evidence="4">Gram-positive cocci surface proteins LPxTG domain-containing protein</fullName>
    </recommendedName>
</protein>
<dbReference type="Proteomes" id="UP000179102">
    <property type="component" value="Unassembled WGS sequence"/>
</dbReference>
<keyword evidence="1" id="KW-0732">Signal</keyword>
<evidence type="ECO:0008006" key="4">
    <source>
        <dbReference type="Google" id="ProtNLM"/>
    </source>
</evidence>
<comment type="caution">
    <text evidence="2">The sequence shown here is derived from an EMBL/GenBank/DDBJ whole genome shotgun (WGS) entry which is preliminary data.</text>
</comment>
<feature type="chain" id="PRO_5009518683" description="Gram-positive cocci surface proteins LPxTG domain-containing protein" evidence="1">
    <location>
        <begin position="25"/>
        <end position="112"/>
    </location>
</feature>
<gene>
    <name evidence="2" type="ORF">A2870_02070</name>
</gene>
<proteinExistence type="predicted"/>
<reference evidence="2 3" key="1">
    <citation type="journal article" date="2016" name="Nat. Commun.">
        <title>Thousands of microbial genomes shed light on interconnected biogeochemical processes in an aquifer system.</title>
        <authorList>
            <person name="Anantharaman K."/>
            <person name="Brown C.T."/>
            <person name="Hug L.A."/>
            <person name="Sharon I."/>
            <person name="Castelle C.J."/>
            <person name="Probst A.J."/>
            <person name="Thomas B.C."/>
            <person name="Singh A."/>
            <person name="Wilkins M.J."/>
            <person name="Karaoz U."/>
            <person name="Brodie E.L."/>
            <person name="Williams K.H."/>
            <person name="Hubbard S.S."/>
            <person name="Banfield J.F."/>
        </authorList>
    </citation>
    <scope>NUCLEOTIDE SEQUENCE [LARGE SCALE GENOMIC DNA]</scope>
</reference>
<dbReference type="AlphaFoldDB" id="A0A1F5G3Z1"/>
<evidence type="ECO:0000313" key="3">
    <source>
        <dbReference type="Proteomes" id="UP000179102"/>
    </source>
</evidence>
<accession>A0A1F5G3Z1</accession>
<dbReference type="EMBL" id="MFAZ01000040">
    <property type="protein sequence ID" value="OGD86559.1"/>
    <property type="molecule type" value="Genomic_DNA"/>
</dbReference>
<organism evidence="2 3">
    <name type="scientific">Candidatus Curtissbacteria bacterium RIFCSPHIGHO2_01_FULL_41_11</name>
    <dbReference type="NCBI Taxonomy" id="1797711"/>
    <lineage>
        <taxon>Bacteria</taxon>
        <taxon>Candidatus Curtissiibacteriota</taxon>
    </lineage>
</organism>
<feature type="signal peptide" evidence="1">
    <location>
        <begin position="1"/>
        <end position="24"/>
    </location>
</feature>